<keyword evidence="1" id="KW-0472">Membrane</keyword>
<protein>
    <submittedName>
        <fullName evidence="2">Putative membrane protein YczE</fullName>
    </submittedName>
</protein>
<feature type="transmembrane region" description="Helical" evidence="1">
    <location>
        <begin position="75"/>
        <end position="97"/>
    </location>
</feature>
<evidence type="ECO:0000313" key="3">
    <source>
        <dbReference type="Proteomes" id="UP000294743"/>
    </source>
</evidence>
<sequence>MNLSNKILQVRLVISGVIILSLGIACMRYSMQGTDPFVTMNIGIAQSLQVNFGTVQMIANVILLLVMIRYARSMIHLGTFLGVFTVGYLADFMFSYIQQIPYSTVTIICFCAFGLLACCFGAALYMSGDLGIAPYDAFGLIIETKLHVKIPFRWIRIISDCICVIIGFVLGAPIGVGTLITAFCTGPLITYFRTLINQRIKERTKCTVVV</sequence>
<dbReference type="EMBL" id="SODD01000022">
    <property type="protein sequence ID" value="TDW16541.1"/>
    <property type="molecule type" value="Genomic_DNA"/>
</dbReference>
<organism evidence="2 3">
    <name type="scientific">Breznakia blatticola</name>
    <dbReference type="NCBI Taxonomy" id="1754012"/>
    <lineage>
        <taxon>Bacteria</taxon>
        <taxon>Bacillati</taxon>
        <taxon>Bacillota</taxon>
        <taxon>Erysipelotrichia</taxon>
        <taxon>Erysipelotrichales</taxon>
        <taxon>Erysipelotrichaceae</taxon>
        <taxon>Breznakia</taxon>
    </lineage>
</organism>
<gene>
    <name evidence="2" type="ORF">EDD63_12223</name>
</gene>
<dbReference type="Pfam" id="PF19700">
    <property type="entry name" value="DUF6198"/>
    <property type="match status" value="1"/>
</dbReference>
<dbReference type="PANTHER" id="PTHR40078:SF1">
    <property type="entry name" value="INTEGRAL MEMBRANE PROTEIN"/>
    <property type="match status" value="1"/>
</dbReference>
<accession>A0A4R7ZJC0</accession>
<keyword evidence="3" id="KW-1185">Reference proteome</keyword>
<dbReference type="PANTHER" id="PTHR40078">
    <property type="entry name" value="INTEGRAL MEMBRANE PROTEIN-RELATED"/>
    <property type="match status" value="1"/>
</dbReference>
<name>A0A4R7ZJC0_9FIRM</name>
<dbReference type="AlphaFoldDB" id="A0A4R7ZJC0"/>
<reference evidence="2 3" key="1">
    <citation type="submission" date="2019-03" db="EMBL/GenBank/DDBJ databases">
        <title>Genomic Encyclopedia of Type Strains, Phase IV (KMG-IV): sequencing the most valuable type-strain genomes for metagenomic binning, comparative biology and taxonomic classification.</title>
        <authorList>
            <person name="Goeker M."/>
        </authorList>
    </citation>
    <scope>NUCLEOTIDE SEQUENCE [LARGE SCALE GENOMIC DNA]</scope>
    <source>
        <strain evidence="2 3">DSM 28867</strain>
    </source>
</reference>
<keyword evidence="1" id="KW-0812">Transmembrane</keyword>
<feature type="transmembrane region" description="Helical" evidence="1">
    <location>
        <begin position="50"/>
        <end position="68"/>
    </location>
</feature>
<feature type="transmembrane region" description="Helical" evidence="1">
    <location>
        <begin position="103"/>
        <end position="125"/>
    </location>
</feature>
<comment type="caution">
    <text evidence="2">The sequence shown here is derived from an EMBL/GenBank/DDBJ whole genome shotgun (WGS) entry which is preliminary data.</text>
</comment>
<feature type="transmembrane region" description="Helical" evidence="1">
    <location>
        <begin position="154"/>
        <end position="172"/>
    </location>
</feature>
<evidence type="ECO:0000313" key="2">
    <source>
        <dbReference type="EMBL" id="TDW16541.1"/>
    </source>
</evidence>
<proteinExistence type="predicted"/>
<evidence type="ECO:0000256" key="1">
    <source>
        <dbReference type="SAM" id="Phobius"/>
    </source>
</evidence>
<dbReference type="PROSITE" id="PS51257">
    <property type="entry name" value="PROKAR_LIPOPROTEIN"/>
    <property type="match status" value="1"/>
</dbReference>
<dbReference type="Proteomes" id="UP000294743">
    <property type="component" value="Unassembled WGS sequence"/>
</dbReference>
<dbReference type="InterPro" id="IPR038750">
    <property type="entry name" value="YczE/YyaS-like"/>
</dbReference>
<keyword evidence="1" id="KW-1133">Transmembrane helix</keyword>
<feature type="transmembrane region" description="Helical" evidence="1">
    <location>
        <begin position="12"/>
        <end position="30"/>
    </location>
</feature>